<name>A0A4S8MA23_DENBC</name>
<protein>
    <submittedName>
        <fullName evidence="2">Uncharacterized protein</fullName>
    </submittedName>
</protein>
<organism evidence="2 3">
    <name type="scientific">Dendrothele bispora (strain CBS 962.96)</name>
    <dbReference type="NCBI Taxonomy" id="1314807"/>
    <lineage>
        <taxon>Eukaryota</taxon>
        <taxon>Fungi</taxon>
        <taxon>Dikarya</taxon>
        <taxon>Basidiomycota</taxon>
        <taxon>Agaricomycotina</taxon>
        <taxon>Agaricomycetes</taxon>
        <taxon>Agaricomycetidae</taxon>
        <taxon>Agaricales</taxon>
        <taxon>Agaricales incertae sedis</taxon>
        <taxon>Dendrothele</taxon>
    </lineage>
</organism>
<evidence type="ECO:0000313" key="3">
    <source>
        <dbReference type="Proteomes" id="UP000297245"/>
    </source>
</evidence>
<accession>A0A4S8MA23</accession>
<proteinExistence type="predicted"/>
<reference evidence="2 3" key="1">
    <citation type="journal article" date="2019" name="Nat. Ecol. Evol.">
        <title>Megaphylogeny resolves global patterns of mushroom evolution.</title>
        <authorList>
            <person name="Varga T."/>
            <person name="Krizsan K."/>
            <person name="Foldi C."/>
            <person name="Dima B."/>
            <person name="Sanchez-Garcia M."/>
            <person name="Sanchez-Ramirez S."/>
            <person name="Szollosi G.J."/>
            <person name="Szarkandi J.G."/>
            <person name="Papp V."/>
            <person name="Albert L."/>
            <person name="Andreopoulos W."/>
            <person name="Angelini C."/>
            <person name="Antonin V."/>
            <person name="Barry K.W."/>
            <person name="Bougher N.L."/>
            <person name="Buchanan P."/>
            <person name="Buyck B."/>
            <person name="Bense V."/>
            <person name="Catcheside P."/>
            <person name="Chovatia M."/>
            <person name="Cooper J."/>
            <person name="Damon W."/>
            <person name="Desjardin D."/>
            <person name="Finy P."/>
            <person name="Geml J."/>
            <person name="Haridas S."/>
            <person name="Hughes K."/>
            <person name="Justo A."/>
            <person name="Karasinski D."/>
            <person name="Kautmanova I."/>
            <person name="Kiss B."/>
            <person name="Kocsube S."/>
            <person name="Kotiranta H."/>
            <person name="LaButti K.M."/>
            <person name="Lechner B.E."/>
            <person name="Liimatainen K."/>
            <person name="Lipzen A."/>
            <person name="Lukacs Z."/>
            <person name="Mihaltcheva S."/>
            <person name="Morgado L.N."/>
            <person name="Niskanen T."/>
            <person name="Noordeloos M.E."/>
            <person name="Ohm R.A."/>
            <person name="Ortiz-Santana B."/>
            <person name="Ovrebo C."/>
            <person name="Racz N."/>
            <person name="Riley R."/>
            <person name="Savchenko A."/>
            <person name="Shiryaev A."/>
            <person name="Soop K."/>
            <person name="Spirin V."/>
            <person name="Szebenyi C."/>
            <person name="Tomsovsky M."/>
            <person name="Tulloss R.E."/>
            <person name="Uehling J."/>
            <person name="Grigoriev I.V."/>
            <person name="Vagvolgyi C."/>
            <person name="Papp T."/>
            <person name="Martin F.M."/>
            <person name="Miettinen O."/>
            <person name="Hibbett D.S."/>
            <person name="Nagy L.G."/>
        </authorList>
    </citation>
    <scope>NUCLEOTIDE SEQUENCE [LARGE SCALE GENOMIC DNA]</scope>
    <source>
        <strain evidence="2 3">CBS 962.96</strain>
    </source>
</reference>
<feature type="region of interest" description="Disordered" evidence="1">
    <location>
        <begin position="1"/>
        <end position="25"/>
    </location>
</feature>
<gene>
    <name evidence="2" type="ORF">K435DRAFT_502783</name>
</gene>
<feature type="compositionally biased region" description="Basic and acidic residues" evidence="1">
    <location>
        <begin position="1"/>
        <end position="10"/>
    </location>
</feature>
<dbReference type="Proteomes" id="UP000297245">
    <property type="component" value="Unassembled WGS sequence"/>
</dbReference>
<sequence>MRKTTKDGKWKPKRTRQKDGHTEYEQVISHRQVLQKKIRRNDENRAWSRPQLGPVHSLVPNFNTLQVSDLSSCRIRSWMAFLFRKLAAGKRMGLHSRSQSDTLTLRTDRLNFWLRAPALCKSIMFISSCSTRICTKKWFD</sequence>
<dbReference type="AlphaFoldDB" id="A0A4S8MA23"/>
<keyword evidence="3" id="KW-1185">Reference proteome</keyword>
<evidence type="ECO:0000256" key="1">
    <source>
        <dbReference type="SAM" id="MobiDB-lite"/>
    </source>
</evidence>
<evidence type="ECO:0000313" key="2">
    <source>
        <dbReference type="EMBL" id="THU99266.1"/>
    </source>
</evidence>
<dbReference type="EMBL" id="ML179122">
    <property type="protein sequence ID" value="THU99266.1"/>
    <property type="molecule type" value="Genomic_DNA"/>
</dbReference>